<reference evidence="1 2" key="1">
    <citation type="journal article" date="2022" name="bioRxiv">
        <title>Genomics of Preaxostyla Flagellates Illuminates Evolutionary Transitions and the Path Towards Mitochondrial Loss.</title>
        <authorList>
            <person name="Novak L.V.F."/>
            <person name="Treitli S.C."/>
            <person name="Pyrih J."/>
            <person name="Halakuc P."/>
            <person name="Pipaliya S.V."/>
            <person name="Vacek V."/>
            <person name="Brzon O."/>
            <person name="Soukal P."/>
            <person name="Eme L."/>
            <person name="Dacks J.B."/>
            <person name="Karnkowska A."/>
            <person name="Elias M."/>
            <person name="Hampl V."/>
        </authorList>
    </citation>
    <scope>NUCLEOTIDE SEQUENCE [LARGE SCALE GENOMIC DNA]</scope>
    <source>
        <strain evidence="1">NAU3</strain>
        <tissue evidence="1">Gut</tissue>
    </source>
</reference>
<evidence type="ECO:0000313" key="1">
    <source>
        <dbReference type="EMBL" id="KAK2940639.1"/>
    </source>
</evidence>
<dbReference type="EMBL" id="JARBJD010000638">
    <property type="protein sequence ID" value="KAK2940639.1"/>
    <property type="molecule type" value="Genomic_DNA"/>
</dbReference>
<organism evidence="1 2">
    <name type="scientific">Blattamonas nauphoetae</name>
    <dbReference type="NCBI Taxonomy" id="2049346"/>
    <lineage>
        <taxon>Eukaryota</taxon>
        <taxon>Metamonada</taxon>
        <taxon>Preaxostyla</taxon>
        <taxon>Oxymonadida</taxon>
        <taxon>Blattamonas</taxon>
    </lineage>
</organism>
<accession>A0ABQ9WMD2</accession>
<comment type="caution">
    <text evidence="1">The sequence shown here is derived from an EMBL/GenBank/DDBJ whole genome shotgun (WGS) entry which is preliminary data.</text>
</comment>
<keyword evidence="2" id="KW-1185">Reference proteome</keyword>
<proteinExistence type="predicted"/>
<sequence length="121" mass="13875">MLSTLLVTTAPFGDCHSMRELYRSVLLLNNQKNISKMDTDIANRCLSLEWLNIPTGFGQPTHLSYDSLNHTRISTLMPDFLPRQVNKTRSRIRLAGTPVPAEVSVFLEFVKRFVLWAVKRQ</sequence>
<protein>
    <submittedName>
        <fullName evidence="1">Uncharacterized protein</fullName>
    </submittedName>
</protein>
<name>A0ABQ9WMD2_9EUKA</name>
<dbReference type="Proteomes" id="UP001281761">
    <property type="component" value="Unassembled WGS sequence"/>
</dbReference>
<gene>
    <name evidence="1" type="ORF">BLNAU_24453</name>
</gene>
<evidence type="ECO:0000313" key="2">
    <source>
        <dbReference type="Proteomes" id="UP001281761"/>
    </source>
</evidence>